<protein>
    <recommendedName>
        <fullName evidence="5">Coiled-coil domain-containing protein 51</fullName>
    </recommendedName>
</protein>
<proteinExistence type="predicted"/>
<dbReference type="OMA" id="STATTWW"/>
<dbReference type="OrthoDB" id="6243211at2759"/>
<dbReference type="PANTHER" id="PTHR28624:SF1">
    <property type="entry name" value="MITOCHONDRIAL POTASSIUM CHANNEL"/>
    <property type="match status" value="1"/>
</dbReference>
<reference evidence="3 4" key="1">
    <citation type="journal article" date="2018" name="Nat. Ecol. Evol.">
        <title>Shark genomes provide insights into elasmobranch evolution and the origin of vertebrates.</title>
        <authorList>
            <person name="Hara Y"/>
            <person name="Yamaguchi K"/>
            <person name="Onimaru K"/>
            <person name="Kadota M"/>
            <person name="Koyanagi M"/>
            <person name="Keeley SD"/>
            <person name="Tatsumi K"/>
            <person name="Tanaka K"/>
            <person name="Motone F"/>
            <person name="Kageyama Y"/>
            <person name="Nozu R"/>
            <person name="Adachi N"/>
            <person name="Nishimura O"/>
            <person name="Nakagawa R"/>
            <person name="Tanegashima C"/>
            <person name="Kiyatake I"/>
            <person name="Matsumoto R"/>
            <person name="Murakumo K"/>
            <person name="Nishida K"/>
            <person name="Terakita A"/>
            <person name="Kuratani S"/>
            <person name="Sato K"/>
            <person name="Hyodo S Kuraku.S."/>
        </authorList>
    </citation>
    <scope>NUCLEOTIDE SEQUENCE [LARGE SCALE GENOMIC DNA]</scope>
</reference>
<keyword evidence="2" id="KW-0472">Membrane</keyword>
<dbReference type="InterPro" id="IPR037660">
    <property type="entry name" value="CCDC51"/>
</dbReference>
<feature type="transmembrane region" description="Helical" evidence="2">
    <location>
        <begin position="194"/>
        <end position="213"/>
    </location>
</feature>
<evidence type="ECO:0008006" key="5">
    <source>
        <dbReference type="Google" id="ProtNLM"/>
    </source>
</evidence>
<keyword evidence="1" id="KW-0175">Coiled coil</keyword>
<feature type="transmembrane region" description="Helical" evidence="2">
    <location>
        <begin position="382"/>
        <end position="404"/>
    </location>
</feature>
<keyword evidence="2" id="KW-0812">Transmembrane</keyword>
<dbReference type="AlphaFoldDB" id="A0A401SIG6"/>
<evidence type="ECO:0000313" key="4">
    <source>
        <dbReference type="Proteomes" id="UP000287033"/>
    </source>
</evidence>
<keyword evidence="2" id="KW-1133">Transmembrane helix</keyword>
<dbReference type="STRING" id="137246.A0A401SIG6"/>
<gene>
    <name evidence="3" type="ORF">chiPu_0008587</name>
</gene>
<dbReference type="PANTHER" id="PTHR28624">
    <property type="entry name" value="COILED-COIL DOMAIN-CONTAINING PROTEIN 51"/>
    <property type="match status" value="1"/>
</dbReference>
<evidence type="ECO:0000313" key="3">
    <source>
        <dbReference type="EMBL" id="GCC30140.1"/>
    </source>
</evidence>
<organism evidence="3 4">
    <name type="scientific">Chiloscyllium punctatum</name>
    <name type="common">Brownbanded bambooshark</name>
    <name type="synonym">Hemiscyllium punctatum</name>
    <dbReference type="NCBI Taxonomy" id="137246"/>
    <lineage>
        <taxon>Eukaryota</taxon>
        <taxon>Metazoa</taxon>
        <taxon>Chordata</taxon>
        <taxon>Craniata</taxon>
        <taxon>Vertebrata</taxon>
        <taxon>Chondrichthyes</taxon>
        <taxon>Elasmobranchii</taxon>
        <taxon>Galeomorphii</taxon>
        <taxon>Galeoidea</taxon>
        <taxon>Orectolobiformes</taxon>
        <taxon>Hemiscylliidae</taxon>
        <taxon>Chiloscyllium</taxon>
    </lineage>
</organism>
<name>A0A401SIG6_CHIPU</name>
<feature type="coiled-coil region" evidence="1">
    <location>
        <begin position="107"/>
        <end position="168"/>
    </location>
</feature>
<dbReference type="EMBL" id="BEZZ01000285">
    <property type="protein sequence ID" value="GCC30140.1"/>
    <property type="molecule type" value="Genomic_DNA"/>
</dbReference>
<evidence type="ECO:0000256" key="2">
    <source>
        <dbReference type="SAM" id="Phobius"/>
    </source>
</evidence>
<dbReference type="Proteomes" id="UP000287033">
    <property type="component" value="Unassembled WGS sequence"/>
</dbReference>
<comment type="caution">
    <text evidence="3">The sequence shown here is derived from an EMBL/GenBank/DDBJ whole genome shotgun (WGS) entry which is preliminary data.</text>
</comment>
<accession>A0A401SIG6</accession>
<keyword evidence="4" id="KW-1185">Reference proteome</keyword>
<evidence type="ECO:0000256" key="1">
    <source>
        <dbReference type="SAM" id="Coils"/>
    </source>
</evidence>
<sequence length="407" mass="46014">MKRQLLSVMCSRVSCFHVARSNNLRVRVYCSQPTQKPISKTPYETTTQLQWVELSKDLSKKAVEHIRITTNSMWEKYEEFVGLKEVQEAQFKVTEAEKAFMVARGVVRQSRETLENQQSKLKEVRDRLDRVSREDNRYLELATQEHKLLQEERRHRTAHENAEELERETFALFSAAVRESHEKERTRAERTKNWSVIGSVLGAMIGVLGSTYINRVRLQELKGLLLEAQKGPINLQEALKEQASVHQIQSQELSTLVTSLKELVHDESAFQQAGKEATTKLKKAESGLKPDHVMDALKKQASSSKQTSAALEGLGLKLTGVEQALGKMASDIKTVKSVTQAKASQTVSSGLTQDWQILATENMIDGLAETEKRLESHIRANSVYNTILTYAAFTLTLPVLYLLFKGN</sequence>